<protein>
    <submittedName>
        <fullName evidence="8">Major facilitator superfamily permease</fullName>
    </submittedName>
</protein>
<feature type="transmembrane region" description="Helical" evidence="6">
    <location>
        <begin position="166"/>
        <end position="185"/>
    </location>
</feature>
<keyword evidence="5 6" id="KW-0472">Membrane</keyword>
<evidence type="ECO:0000313" key="8">
    <source>
        <dbReference type="EMBL" id="KKC30526.1"/>
    </source>
</evidence>
<keyword evidence="3 6" id="KW-0812">Transmembrane</keyword>
<feature type="transmembrane region" description="Helical" evidence="6">
    <location>
        <begin position="72"/>
        <end position="90"/>
    </location>
</feature>
<proteinExistence type="predicted"/>
<sequence length="250" mass="28398">MQNLKRNERFFLTVTLFSSFFTSLMAPFWVIYFNKINLDFSQISLLIIINHIAVMLFEIPTGALADTYSRKFSVLLSLLIGSLTSIGIYFNTSFTVLLFLYFLSGVGATLNSGAFESWFADSFLLGQKEMDLTKYWGRLTSFNYLGSTIGFLGGSVLVRYNIFREIWLIEGIGIFLVFIYVFLAGKEAKLQKKRTNIVTESILIKLLKELCIYLNTGFCYPLQSGLFSSFFRQESCQCCGSPISKGQAYL</sequence>
<dbReference type="PANTHER" id="PTHR23530:SF1">
    <property type="entry name" value="PERMEASE, MAJOR FACILITATOR SUPERFAMILY-RELATED"/>
    <property type="match status" value="1"/>
</dbReference>
<dbReference type="RefSeq" id="WP_009610208.1">
    <property type="nucleotide sequence ID" value="NZ_ABXP02000030.1"/>
</dbReference>
<dbReference type="SUPFAM" id="SSF103473">
    <property type="entry name" value="MFS general substrate transporter"/>
    <property type="match status" value="1"/>
</dbReference>
<comment type="caution">
    <text evidence="8">The sequence shown here is derived from an EMBL/GenBank/DDBJ whole genome shotgun (WGS) entry which is preliminary data.</text>
</comment>
<dbReference type="GO" id="GO:0022857">
    <property type="term" value="F:transmembrane transporter activity"/>
    <property type="evidence" value="ECO:0007669"/>
    <property type="project" value="InterPro"/>
</dbReference>
<dbReference type="EMBL" id="ABXP02000030">
    <property type="protein sequence ID" value="KKC30526.1"/>
    <property type="molecule type" value="Genomic_DNA"/>
</dbReference>
<evidence type="ECO:0000256" key="4">
    <source>
        <dbReference type="ARBA" id="ARBA00022989"/>
    </source>
</evidence>
<evidence type="ECO:0000256" key="2">
    <source>
        <dbReference type="ARBA" id="ARBA00022448"/>
    </source>
</evidence>
<reference evidence="9" key="3">
    <citation type="submission" date="2015-02" db="EMBL/GenBank/DDBJ databases">
        <title>Genome analysis of three genomes within the thermophilic hydrogenogenic bacterial species Caldanaerobacter subterraneus.</title>
        <authorList>
            <person name="Sant'Anna F.H."/>
            <person name="Lebedinsky A."/>
            <person name="Sokolova T."/>
            <person name="Robb F.T."/>
            <person name="Gonzalez J.M."/>
        </authorList>
    </citation>
    <scope>NUCLEOTIDE SEQUENCE [LARGE SCALE GENOMIC DNA]</scope>
    <source>
        <strain evidence="9">DSM 12653</strain>
    </source>
</reference>
<name>B7R7H4_9THEO</name>
<dbReference type="PROSITE" id="PS50850">
    <property type="entry name" value="MFS"/>
    <property type="match status" value="1"/>
</dbReference>
<evidence type="ECO:0000313" key="9">
    <source>
        <dbReference type="Proteomes" id="UP000010146"/>
    </source>
</evidence>
<dbReference type="PANTHER" id="PTHR23530">
    <property type="entry name" value="TRANSPORT PROTEIN-RELATED"/>
    <property type="match status" value="1"/>
</dbReference>
<comment type="subcellular location">
    <subcellularLocation>
        <location evidence="1">Cell membrane</location>
        <topology evidence="1">Multi-pass membrane protein</topology>
    </subcellularLocation>
</comment>
<dbReference type="Gene3D" id="1.20.1250.20">
    <property type="entry name" value="MFS general substrate transporter like domains"/>
    <property type="match status" value="1"/>
</dbReference>
<dbReference type="GO" id="GO:0005886">
    <property type="term" value="C:plasma membrane"/>
    <property type="evidence" value="ECO:0007669"/>
    <property type="project" value="UniProtKB-SubCell"/>
</dbReference>
<accession>B7R7H4</accession>
<feature type="transmembrane region" description="Helical" evidence="6">
    <location>
        <begin position="43"/>
        <end position="65"/>
    </location>
</feature>
<evidence type="ECO:0000256" key="6">
    <source>
        <dbReference type="SAM" id="Phobius"/>
    </source>
</evidence>
<feature type="transmembrane region" description="Helical" evidence="6">
    <location>
        <begin position="141"/>
        <end position="160"/>
    </location>
</feature>
<evidence type="ECO:0000259" key="7">
    <source>
        <dbReference type="PROSITE" id="PS50850"/>
    </source>
</evidence>
<gene>
    <name evidence="8" type="ORF">CDSM653_00381</name>
</gene>
<keyword evidence="2" id="KW-0813">Transport</keyword>
<dbReference type="InterPro" id="IPR011701">
    <property type="entry name" value="MFS"/>
</dbReference>
<feature type="transmembrane region" description="Helical" evidence="6">
    <location>
        <begin position="12"/>
        <end position="31"/>
    </location>
</feature>
<reference evidence="8 9" key="2">
    <citation type="journal article" date="2015" name="BMC Genomics">
        <title>Analysis of three genomes within the thermophilic bacterial species Caldanaerobacter subterraneus with a focus on carbon monoxide dehydrogenase evolution and hydrolase diversity.</title>
        <authorList>
            <person name="Sant'Anna F.H."/>
            <person name="Lebedinsky A.V."/>
            <person name="Sokolova T.G."/>
            <person name="Robb F.T."/>
            <person name="Gonzalez J.M."/>
        </authorList>
    </citation>
    <scope>NUCLEOTIDE SEQUENCE [LARGE SCALE GENOMIC DNA]</scope>
    <source>
        <strain evidence="8 9">DSM 12653</strain>
    </source>
</reference>
<feature type="domain" description="Major facilitator superfamily (MFS) profile" evidence="7">
    <location>
        <begin position="1"/>
        <end position="250"/>
    </location>
</feature>
<dbReference type="InterPro" id="IPR053160">
    <property type="entry name" value="MFS_DHA3_Transporter"/>
</dbReference>
<feature type="transmembrane region" description="Helical" evidence="6">
    <location>
        <begin position="96"/>
        <end position="120"/>
    </location>
</feature>
<organism evidence="8 9">
    <name type="scientific">Caldanaerobacter subterraneus subsp. pacificus DSM 12653</name>
    <dbReference type="NCBI Taxonomy" id="391606"/>
    <lineage>
        <taxon>Bacteria</taxon>
        <taxon>Bacillati</taxon>
        <taxon>Bacillota</taxon>
        <taxon>Clostridia</taxon>
        <taxon>Thermoanaerobacterales</taxon>
        <taxon>Thermoanaerobacteraceae</taxon>
        <taxon>Caldanaerobacter</taxon>
    </lineage>
</organism>
<evidence type="ECO:0000256" key="1">
    <source>
        <dbReference type="ARBA" id="ARBA00004651"/>
    </source>
</evidence>
<keyword evidence="4 6" id="KW-1133">Transmembrane helix</keyword>
<evidence type="ECO:0000256" key="5">
    <source>
        <dbReference type="ARBA" id="ARBA00023136"/>
    </source>
</evidence>
<evidence type="ECO:0000256" key="3">
    <source>
        <dbReference type="ARBA" id="ARBA00022692"/>
    </source>
</evidence>
<reference evidence="8 9" key="1">
    <citation type="submission" date="2008-07" db="EMBL/GenBank/DDBJ databases">
        <authorList>
            <person name="Gonzalez J."/>
            <person name="Sokolova T."/>
            <person name="Ferriera S."/>
            <person name="Johnson J."/>
            <person name="Kravitz S."/>
            <person name="Beeson K."/>
            <person name="Sutton G."/>
            <person name="Rogers Y.-H."/>
            <person name="Friedman R."/>
            <person name="Frazier M."/>
            <person name="Venter J.C."/>
        </authorList>
    </citation>
    <scope>NUCLEOTIDE SEQUENCE [LARGE SCALE GENOMIC DNA]</scope>
    <source>
        <strain evidence="8 9">DSM 12653</strain>
    </source>
</reference>
<dbReference type="InterPro" id="IPR036259">
    <property type="entry name" value="MFS_trans_sf"/>
</dbReference>
<dbReference type="AlphaFoldDB" id="B7R7H4"/>
<dbReference type="Pfam" id="PF07690">
    <property type="entry name" value="MFS_1"/>
    <property type="match status" value="1"/>
</dbReference>
<dbReference type="Proteomes" id="UP000010146">
    <property type="component" value="Unassembled WGS sequence"/>
</dbReference>
<dbReference type="InterPro" id="IPR020846">
    <property type="entry name" value="MFS_dom"/>
</dbReference>